<evidence type="ECO:0000256" key="1">
    <source>
        <dbReference type="ARBA" id="ARBA00022679"/>
    </source>
</evidence>
<dbReference type="Gene3D" id="3.30.565.10">
    <property type="entry name" value="Histidine kinase-like ATPase, C-terminal domain"/>
    <property type="match status" value="1"/>
</dbReference>
<evidence type="ECO:0000313" key="7">
    <source>
        <dbReference type="EMBL" id="SFV20089.1"/>
    </source>
</evidence>
<keyword evidence="2" id="KW-0418">Kinase</keyword>
<protein>
    <submittedName>
        <fullName evidence="7">Phage shock protein C (PspC) family protein</fullName>
    </submittedName>
</protein>
<dbReference type="AlphaFoldDB" id="A0A1I7MDS8"/>
<dbReference type="InterPro" id="IPR050482">
    <property type="entry name" value="Sensor_HK_TwoCompSys"/>
</dbReference>
<keyword evidence="5" id="KW-0812">Transmembrane</keyword>
<accession>A0A1I7MDS8</accession>
<reference evidence="7 8" key="1">
    <citation type="submission" date="2016-10" db="EMBL/GenBank/DDBJ databases">
        <authorList>
            <person name="de Groot N.N."/>
        </authorList>
    </citation>
    <scope>NUCLEOTIDE SEQUENCE [LARGE SCALE GENOMIC DNA]</scope>
    <source>
        <strain evidence="7 8">CGMCC 1.7054</strain>
    </source>
</reference>
<dbReference type="PANTHER" id="PTHR24421:SF61">
    <property type="entry name" value="OXYGEN SENSOR HISTIDINE KINASE NREB"/>
    <property type="match status" value="1"/>
</dbReference>
<evidence type="ECO:0000256" key="2">
    <source>
        <dbReference type="ARBA" id="ARBA00022777"/>
    </source>
</evidence>
<keyword evidence="1" id="KW-0808">Transferase</keyword>
<dbReference type="InterPro" id="IPR036890">
    <property type="entry name" value="HATPase_C_sf"/>
</dbReference>
<sequence length="428" mass="45475">MTAPLTRAVHGRAVAGVCAGLAGHLSLPVTWVRVGLVVLSLMGGAGLVFYAWLWIFLPSEHEDAVVTAERVRGAAVPLPPSEPGGPSSPGLTGEVSVGAEDALRRRALWNGWQVIVGVVVLAIAVVLGLQTAGIPVSWGIVGPGGVVLLGMAVAWLQLDSLRGASRRGRVVSVLQVVLGLLLVLGGVLALASGFVGMEELWLGLFVAVAVLVGLLLVAAPWALKAWRDHMAERTALAAQTERAEMAAHLHDSVLQSLALIQKNAEDPARVARYARAQERELRQYLYQDPSRPTGTLGDRLEELAETLEERHGHSIEVVTVGTAQGAWLDPLLQAAQEAMRNGVRHAGPVRVYAEAGPDGAEVFVRDRGTGFDLDAVPADRLGVRESIIGRMQRSGGTAQLRTGPDGTEVRLHQPRPAQQSHPTEQDRT</sequence>
<evidence type="ECO:0000313" key="8">
    <source>
        <dbReference type="Proteomes" id="UP000198881"/>
    </source>
</evidence>
<feature type="transmembrane region" description="Helical" evidence="5">
    <location>
        <begin position="31"/>
        <end position="53"/>
    </location>
</feature>
<name>A0A1I7MDS8_9MICC</name>
<evidence type="ECO:0000256" key="3">
    <source>
        <dbReference type="ARBA" id="ARBA00023012"/>
    </source>
</evidence>
<feature type="region of interest" description="Disordered" evidence="4">
    <location>
        <begin position="390"/>
        <end position="428"/>
    </location>
</feature>
<keyword evidence="5" id="KW-0472">Membrane</keyword>
<dbReference type="PANTHER" id="PTHR24421">
    <property type="entry name" value="NITRATE/NITRITE SENSOR PROTEIN NARX-RELATED"/>
    <property type="match status" value="1"/>
</dbReference>
<dbReference type="OrthoDB" id="3534856at2"/>
<feature type="transmembrane region" description="Helical" evidence="5">
    <location>
        <begin position="114"/>
        <end position="134"/>
    </location>
</feature>
<feature type="transmembrane region" description="Helical" evidence="5">
    <location>
        <begin position="170"/>
        <end position="194"/>
    </location>
</feature>
<feature type="transmembrane region" description="Helical" evidence="5">
    <location>
        <begin position="200"/>
        <end position="223"/>
    </location>
</feature>
<proteinExistence type="predicted"/>
<dbReference type="SUPFAM" id="SSF55874">
    <property type="entry name" value="ATPase domain of HSP90 chaperone/DNA topoisomerase II/histidine kinase"/>
    <property type="match status" value="1"/>
</dbReference>
<dbReference type="InterPro" id="IPR007168">
    <property type="entry name" value="Phageshock_PspC_N"/>
</dbReference>
<dbReference type="STRING" id="574650.SAMN04487966_101105"/>
<dbReference type="RefSeq" id="WP_091692804.1">
    <property type="nucleotide sequence ID" value="NZ_FPCG01000001.1"/>
</dbReference>
<dbReference type="Pfam" id="PF04024">
    <property type="entry name" value="PspC"/>
    <property type="match status" value="1"/>
</dbReference>
<feature type="transmembrane region" description="Helical" evidence="5">
    <location>
        <begin position="140"/>
        <end position="158"/>
    </location>
</feature>
<keyword evidence="3" id="KW-0902">Two-component regulatory system</keyword>
<feature type="domain" description="Phage shock protein PspC N-terminal" evidence="6">
    <location>
        <begin position="4"/>
        <end position="60"/>
    </location>
</feature>
<gene>
    <name evidence="7" type="ORF">SAMN04487966_101105</name>
</gene>
<evidence type="ECO:0000256" key="5">
    <source>
        <dbReference type="SAM" id="Phobius"/>
    </source>
</evidence>
<evidence type="ECO:0000256" key="4">
    <source>
        <dbReference type="SAM" id="MobiDB-lite"/>
    </source>
</evidence>
<dbReference type="GO" id="GO:0016301">
    <property type="term" value="F:kinase activity"/>
    <property type="evidence" value="ECO:0007669"/>
    <property type="project" value="UniProtKB-KW"/>
</dbReference>
<organism evidence="7 8">
    <name type="scientific">Micrococcus terreus</name>
    <dbReference type="NCBI Taxonomy" id="574650"/>
    <lineage>
        <taxon>Bacteria</taxon>
        <taxon>Bacillati</taxon>
        <taxon>Actinomycetota</taxon>
        <taxon>Actinomycetes</taxon>
        <taxon>Micrococcales</taxon>
        <taxon>Micrococcaceae</taxon>
        <taxon>Micrococcus</taxon>
    </lineage>
</organism>
<dbReference type="EMBL" id="FPCG01000001">
    <property type="protein sequence ID" value="SFV20089.1"/>
    <property type="molecule type" value="Genomic_DNA"/>
</dbReference>
<dbReference type="GO" id="GO:0000160">
    <property type="term" value="P:phosphorelay signal transduction system"/>
    <property type="evidence" value="ECO:0007669"/>
    <property type="project" value="UniProtKB-KW"/>
</dbReference>
<dbReference type="Proteomes" id="UP000198881">
    <property type="component" value="Unassembled WGS sequence"/>
</dbReference>
<evidence type="ECO:0000259" key="6">
    <source>
        <dbReference type="Pfam" id="PF04024"/>
    </source>
</evidence>
<keyword evidence="8" id="KW-1185">Reference proteome</keyword>
<keyword evidence="5" id="KW-1133">Transmembrane helix</keyword>